<dbReference type="eggNOG" id="COG3321">
    <property type="taxonomic scope" value="Bacteria"/>
</dbReference>
<evidence type="ECO:0000259" key="15">
    <source>
        <dbReference type="PROSITE" id="PS50075"/>
    </source>
</evidence>
<evidence type="ECO:0000256" key="8">
    <source>
        <dbReference type="ARBA" id="ARBA00023315"/>
    </source>
</evidence>
<dbReference type="PROSITE" id="PS52019">
    <property type="entry name" value="PKS_MFAS_DH"/>
    <property type="match status" value="2"/>
</dbReference>
<dbReference type="SMART" id="SM01294">
    <property type="entry name" value="PKS_PP_betabranch"/>
    <property type="match status" value="4"/>
</dbReference>
<dbReference type="EMBL" id="CP007155">
    <property type="protein sequence ID" value="AHH99921.1"/>
    <property type="molecule type" value="Genomic_DNA"/>
</dbReference>
<dbReference type="InterPro" id="IPR032821">
    <property type="entry name" value="PKS_assoc"/>
</dbReference>
<dbReference type="EC" id="2.3.1.94" evidence="13"/>
<evidence type="ECO:0000256" key="10">
    <source>
        <dbReference type="ARBA" id="ARBA00060158"/>
    </source>
</evidence>
<dbReference type="InterPro" id="IPR006162">
    <property type="entry name" value="Ppantetheine_attach_site"/>
</dbReference>
<dbReference type="HOGENOM" id="CLU_222687_0_0_11"/>
<evidence type="ECO:0000256" key="5">
    <source>
        <dbReference type="ARBA" id="ARBA00022737"/>
    </source>
</evidence>
<dbReference type="PANTHER" id="PTHR43775">
    <property type="entry name" value="FATTY ACID SYNTHASE"/>
    <property type="match status" value="1"/>
</dbReference>
<reference evidence="18 19" key="1">
    <citation type="journal article" date="2014" name="BMC Genomics">
        <title>Complete genome sequence of producer of the glycopeptide antibiotic Aculeximycin Kutzneria albida DSM 43870T, a representative of minor genus of Pseudonocardiaceae.</title>
        <authorList>
            <person name="Rebets Y."/>
            <person name="Tokovenko B."/>
            <person name="Lushchyk I."/>
            <person name="Ruckert C."/>
            <person name="Zaburannyi N."/>
            <person name="Bechthold A."/>
            <person name="Kalinowski J."/>
            <person name="Luzhetskyy A."/>
        </authorList>
    </citation>
    <scope>NUCLEOTIDE SEQUENCE [LARGE SCALE GENOMIC DNA]</scope>
    <source>
        <strain evidence="18">DSM 43870</strain>
    </source>
</reference>
<evidence type="ECO:0000256" key="4">
    <source>
        <dbReference type="ARBA" id="ARBA00022679"/>
    </source>
</evidence>
<dbReference type="KEGG" id="kal:KALB_6562"/>
<dbReference type="GO" id="GO:0016491">
    <property type="term" value="F:oxidoreductase activity"/>
    <property type="evidence" value="ECO:0007669"/>
    <property type="project" value="InterPro"/>
</dbReference>
<dbReference type="OrthoDB" id="9778690at2"/>
<evidence type="ECO:0000313" key="19">
    <source>
        <dbReference type="Proteomes" id="UP000019225"/>
    </source>
</evidence>
<dbReference type="eggNOG" id="COG0604">
    <property type="taxonomic scope" value="Bacteria"/>
</dbReference>
<dbReference type="InterPro" id="IPR020843">
    <property type="entry name" value="ER"/>
</dbReference>
<dbReference type="SMART" id="SM00825">
    <property type="entry name" value="PKS_KS"/>
    <property type="match status" value="5"/>
</dbReference>
<proteinExistence type="predicted"/>
<dbReference type="FunFam" id="3.40.366.10:FF:000002">
    <property type="entry name" value="Probable polyketide synthase 2"/>
    <property type="match status" value="2"/>
</dbReference>
<dbReference type="InterPro" id="IPR014030">
    <property type="entry name" value="Ketoacyl_synth_N"/>
</dbReference>
<dbReference type="InterPro" id="IPR049551">
    <property type="entry name" value="PKS_DH_C"/>
</dbReference>
<dbReference type="PROSITE" id="PS50075">
    <property type="entry name" value="CARRIER"/>
    <property type="match status" value="5"/>
</dbReference>
<dbReference type="GO" id="GO:0031177">
    <property type="term" value="F:phosphopantetheine binding"/>
    <property type="evidence" value="ECO:0007669"/>
    <property type="project" value="InterPro"/>
</dbReference>
<dbReference type="SMART" id="SM00822">
    <property type="entry name" value="PKS_KR"/>
    <property type="match status" value="4"/>
</dbReference>
<dbReference type="Pfam" id="PF00109">
    <property type="entry name" value="ketoacyl-synt"/>
    <property type="match status" value="5"/>
</dbReference>
<keyword evidence="6" id="KW-0045">Antibiotic biosynthesis</keyword>
<dbReference type="InterPro" id="IPR036736">
    <property type="entry name" value="ACP-like_sf"/>
</dbReference>
<evidence type="ECO:0000256" key="2">
    <source>
        <dbReference type="ARBA" id="ARBA00022450"/>
    </source>
</evidence>
<dbReference type="GO" id="GO:0047879">
    <property type="term" value="F:erythronolide synthase activity"/>
    <property type="evidence" value="ECO:0007669"/>
    <property type="project" value="UniProtKB-EC"/>
</dbReference>
<comment type="function">
    <text evidence="10">Involved in the biosynthesis of antibiotic erythromycin via the biosynthesis of its aglycone precursor, 6-deoxyerythronolide B (6-dEB).</text>
</comment>
<dbReference type="Pfam" id="PF18369">
    <property type="entry name" value="PKS_DE"/>
    <property type="match status" value="3"/>
</dbReference>
<keyword evidence="5" id="KW-0677">Repeat</keyword>
<dbReference type="InterPro" id="IPR011032">
    <property type="entry name" value="GroES-like_sf"/>
</dbReference>
<dbReference type="SUPFAM" id="SSF50129">
    <property type="entry name" value="GroES-like"/>
    <property type="match status" value="1"/>
</dbReference>
<dbReference type="Pfam" id="PF13602">
    <property type="entry name" value="ADH_zinc_N_2"/>
    <property type="match status" value="1"/>
</dbReference>
<dbReference type="Pfam" id="PF08240">
    <property type="entry name" value="ADH_N"/>
    <property type="match status" value="1"/>
</dbReference>
<feature type="domain" description="Carrier" evidence="15">
    <location>
        <begin position="1428"/>
        <end position="1503"/>
    </location>
</feature>
<gene>
    <name evidence="18" type="primary">acuAVI</name>
    <name evidence="18" type="ORF">KALB_6562</name>
</gene>
<evidence type="ECO:0000256" key="9">
    <source>
        <dbReference type="ARBA" id="ARBA00052442"/>
    </source>
</evidence>
<dbReference type="InterPro" id="IPR041618">
    <property type="entry name" value="PKS_DE"/>
</dbReference>
<keyword evidence="8" id="KW-0012">Acyltransferase</keyword>
<dbReference type="InterPro" id="IPR013154">
    <property type="entry name" value="ADH-like_N"/>
</dbReference>
<dbReference type="FunFam" id="3.40.47.10:FF:000019">
    <property type="entry name" value="Polyketide synthase type I"/>
    <property type="match status" value="5"/>
</dbReference>
<evidence type="ECO:0000259" key="16">
    <source>
        <dbReference type="PROSITE" id="PS52004"/>
    </source>
</evidence>
<dbReference type="InterPro" id="IPR049552">
    <property type="entry name" value="PKS_DH_N"/>
</dbReference>
<keyword evidence="4" id="KW-0808">Transferase</keyword>
<keyword evidence="7" id="KW-0511">Multifunctional enzyme</keyword>
<feature type="domain" description="PKS/mFAS DH" evidence="17">
    <location>
        <begin position="6627"/>
        <end position="6899"/>
    </location>
</feature>
<dbReference type="CDD" id="cd00833">
    <property type="entry name" value="PKS"/>
    <property type="match status" value="5"/>
</dbReference>
<dbReference type="Gene3D" id="3.40.47.10">
    <property type="match status" value="5"/>
</dbReference>
<dbReference type="InterPro" id="IPR036291">
    <property type="entry name" value="NAD(P)-bd_dom_sf"/>
</dbReference>
<feature type="active site" description="Proton donor; for dehydratase activity" evidence="14">
    <location>
        <position position="6822"/>
    </location>
</feature>
<dbReference type="GO" id="GO:0004312">
    <property type="term" value="F:fatty acid synthase activity"/>
    <property type="evidence" value="ECO:0007669"/>
    <property type="project" value="TreeGrafter"/>
</dbReference>
<evidence type="ECO:0000256" key="12">
    <source>
        <dbReference type="ARBA" id="ARBA00063272"/>
    </source>
</evidence>
<feature type="domain" description="PKS/mFAS DH" evidence="17">
    <location>
        <begin position="3827"/>
        <end position="4096"/>
    </location>
</feature>
<dbReference type="Pfam" id="PF08659">
    <property type="entry name" value="KR"/>
    <property type="match status" value="4"/>
</dbReference>
<keyword evidence="3" id="KW-0597">Phosphoprotein</keyword>
<evidence type="ECO:0000256" key="3">
    <source>
        <dbReference type="ARBA" id="ARBA00022553"/>
    </source>
</evidence>
<dbReference type="PROSITE" id="PS00012">
    <property type="entry name" value="PHOSPHOPANTETHEINE"/>
    <property type="match status" value="4"/>
</dbReference>
<feature type="region of interest" description="N-terminal hotdog fold" evidence="14">
    <location>
        <begin position="6627"/>
        <end position="6749"/>
    </location>
</feature>
<dbReference type="SUPFAM" id="SSF51735">
    <property type="entry name" value="NAD(P)-binding Rossmann-fold domains"/>
    <property type="match status" value="9"/>
</dbReference>
<dbReference type="InterPro" id="IPR020807">
    <property type="entry name" value="PKS_DH"/>
</dbReference>
<dbReference type="SMART" id="SM00826">
    <property type="entry name" value="PKS_DH"/>
    <property type="match status" value="2"/>
</dbReference>
<comment type="cofactor">
    <cofactor evidence="1">
        <name>pantetheine 4'-phosphate</name>
        <dbReference type="ChEBI" id="CHEBI:47942"/>
    </cofactor>
</comment>
<dbReference type="Gene3D" id="3.10.129.110">
    <property type="entry name" value="Polyketide synthase dehydratase"/>
    <property type="match status" value="2"/>
</dbReference>
<dbReference type="Pfam" id="PF02801">
    <property type="entry name" value="Ketoacyl-synt_C"/>
    <property type="match status" value="5"/>
</dbReference>
<feature type="domain" description="Ketosynthase family 3 (KS3)" evidence="16">
    <location>
        <begin position="2959"/>
        <end position="3381"/>
    </location>
</feature>
<dbReference type="FunFam" id="1.10.1200.10:FF:000007">
    <property type="entry name" value="Probable polyketide synthase pks17"/>
    <property type="match status" value="5"/>
</dbReference>
<dbReference type="STRING" id="1449976.KALB_6562"/>
<evidence type="ECO:0000259" key="17">
    <source>
        <dbReference type="PROSITE" id="PS52019"/>
    </source>
</evidence>
<feature type="domain" description="Ketosynthase family 3 (KS3)" evidence="16">
    <location>
        <begin position="33"/>
        <end position="449"/>
    </location>
</feature>
<feature type="domain" description="Carrier" evidence="15">
    <location>
        <begin position="5662"/>
        <end position="5737"/>
    </location>
</feature>
<evidence type="ECO:0000256" key="6">
    <source>
        <dbReference type="ARBA" id="ARBA00023194"/>
    </source>
</evidence>
<evidence type="ECO:0000256" key="14">
    <source>
        <dbReference type="PROSITE-ProRule" id="PRU01363"/>
    </source>
</evidence>
<feature type="region of interest" description="C-terminal hotdog fold" evidence="14">
    <location>
        <begin position="6761"/>
        <end position="6899"/>
    </location>
</feature>
<protein>
    <recommendedName>
        <fullName evidence="13">6-deoxyerythronolide-B synthase</fullName>
        <ecNumber evidence="13">2.3.1.94</ecNumber>
    </recommendedName>
</protein>
<dbReference type="InterPro" id="IPR016036">
    <property type="entry name" value="Malonyl_transacylase_ACP-bd"/>
</dbReference>
<dbReference type="SUPFAM" id="SSF47336">
    <property type="entry name" value="ACP-like"/>
    <property type="match status" value="5"/>
</dbReference>
<name>W5WH47_9PSEU</name>
<dbReference type="SUPFAM" id="SSF52151">
    <property type="entry name" value="FabD/lysophospholipase-like"/>
    <property type="match status" value="5"/>
</dbReference>
<dbReference type="InterPro" id="IPR055123">
    <property type="entry name" value="SpnB-like_Rossmann"/>
</dbReference>
<dbReference type="GO" id="GO:0033068">
    <property type="term" value="P:macrolide biosynthetic process"/>
    <property type="evidence" value="ECO:0007669"/>
    <property type="project" value="UniProtKB-ARBA"/>
</dbReference>
<feature type="domain" description="Carrier" evidence="15">
    <location>
        <begin position="4141"/>
        <end position="4216"/>
    </location>
</feature>
<dbReference type="Pfam" id="PF16197">
    <property type="entry name" value="KAsynt_C_assoc"/>
    <property type="match status" value="5"/>
</dbReference>
<dbReference type="GO" id="GO:0004315">
    <property type="term" value="F:3-oxoacyl-[acyl-carrier-protein] synthase activity"/>
    <property type="evidence" value="ECO:0007669"/>
    <property type="project" value="InterPro"/>
</dbReference>
<comment type="catalytic activity">
    <reaction evidence="9">
        <text>6 (S)-methylmalonyl-CoA + propanoyl-CoA + 6 NADPH + 12 H(+) = 6-deoxyerythronolide B + 6 CO2 + 6 NADP(+) + 7 CoA + H2O</text>
        <dbReference type="Rhea" id="RHEA:23068"/>
        <dbReference type="ChEBI" id="CHEBI:15377"/>
        <dbReference type="ChEBI" id="CHEBI:15378"/>
        <dbReference type="ChEBI" id="CHEBI:16089"/>
        <dbReference type="ChEBI" id="CHEBI:16526"/>
        <dbReference type="ChEBI" id="CHEBI:57287"/>
        <dbReference type="ChEBI" id="CHEBI:57327"/>
        <dbReference type="ChEBI" id="CHEBI:57392"/>
        <dbReference type="ChEBI" id="CHEBI:57783"/>
        <dbReference type="ChEBI" id="CHEBI:58349"/>
        <dbReference type="EC" id="2.3.1.94"/>
    </reaction>
</comment>
<feature type="active site" description="Proton acceptor; for dehydratase activity" evidence="14">
    <location>
        <position position="6659"/>
    </location>
</feature>
<feature type="domain" description="Carrier" evidence="15">
    <location>
        <begin position="7679"/>
        <end position="7754"/>
    </location>
</feature>
<dbReference type="Pfam" id="PF00698">
    <property type="entry name" value="Acyl_transf_1"/>
    <property type="match status" value="5"/>
</dbReference>
<feature type="domain" description="Carrier" evidence="15">
    <location>
        <begin position="2867"/>
        <end position="2942"/>
    </location>
</feature>
<dbReference type="Gene3D" id="1.10.1200.10">
    <property type="entry name" value="ACP-like"/>
    <property type="match status" value="5"/>
</dbReference>
<keyword evidence="2" id="KW-0596">Phosphopantetheine</keyword>
<dbReference type="Gene3D" id="3.40.50.11460">
    <property type="match status" value="1"/>
</dbReference>
<dbReference type="Pfam" id="PF21089">
    <property type="entry name" value="PKS_DH_N"/>
    <property type="match status" value="2"/>
</dbReference>
<comment type="pathway">
    <text evidence="11">Antibiotic biosynthesis; erythromycin biosynthesis.</text>
</comment>
<evidence type="ECO:0000313" key="18">
    <source>
        <dbReference type="EMBL" id="AHH99921.1"/>
    </source>
</evidence>
<dbReference type="Pfam" id="PF14765">
    <property type="entry name" value="PS-DH"/>
    <property type="match status" value="2"/>
</dbReference>
<comment type="subunit">
    <text evidence="12">Homodimer. Erythronolide synthase is composed of EryAI, EryAII and EryAIII multimodular (2 modules) polypeptides each coding for a functional synthase subunit which participates in 2 of the six FAS-like elongation steps required for formation of the polyketide. Module 1, 2, 3, 4, 5, and 6 participating in biosynthesis steps 1, 2, 3, 4, 5, and 6, respectively.</text>
</comment>
<feature type="region of interest" description="C-terminal hotdog fold" evidence="14">
    <location>
        <begin position="3959"/>
        <end position="4096"/>
    </location>
</feature>
<dbReference type="NCBIfam" id="NF045894">
    <property type="entry name" value="PKS_plus_SDR"/>
    <property type="match status" value="3"/>
</dbReference>
<dbReference type="PANTHER" id="PTHR43775:SF51">
    <property type="entry name" value="INACTIVE PHENOLPHTHIOCEROL SYNTHESIS POLYKETIDE SYNTHASE TYPE I PKS1-RELATED"/>
    <property type="match status" value="1"/>
</dbReference>
<dbReference type="InterPro" id="IPR042104">
    <property type="entry name" value="PKS_dehydratase_sf"/>
</dbReference>
<feature type="domain" description="Ketosynthase family 3 (KS3)" evidence="16">
    <location>
        <begin position="4235"/>
        <end position="4661"/>
    </location>
</feature>
<dbReference type="CDD" id="cd05195">
    <property type="entry name" value="enoyl_red"/>
    <property type="match status" value="1"/>
</dbReference>
<dbReference type="InterPro" id="IPR057326">
    <property type="entry name" value="KR_dom"/>
</dbReference>
<dbReference type="Pfam" id="PF08990">
    <property type="entry name" value="Docking"/>
    <property type="match status" value="1"/>
</dbReference>
<dbReference type="Gene3D" id="3.90.180.10">
    <property type="entry name" value="Medium-chain alcohol dehydrogenases, catalytic domain"/>
    <property type="match status" value="1"/>
</dbReference>
<dbReference type="RefSeq" id="WP_025359805.1">
    <property type="nucleotide sequence ID" value="NZ_CP007155.1"/>
</dbReference>
<dbReference type="Gene3D" id="3.30.70.3290">
    <property type="match status" value="5"/>
</dbReference>
<dbReference type="InterPro" id="IPR013968">
    <property type="entry name" value="PKS_KR"/>
</dbReference>
<dbReference type="InterPro" id="IPR049900">
    <property type="entry name" value="PKS_mFAS_DH"/>
</dbReference>
<dbReference type="SMART" id="SM00827">
    <property type="entry name" value="PKS_AT"/>
    <property type="match status" value="5"/>
</dbReference>
<dbReference type="InterPro" id="IPR020841">
    <property type="entry name" value="PKS_Beta-ketoAc_synthase_dom"/>
</dbReference>
<dbReference type="SUPFAM" id="SSF55048">
    <property type="entry name" value="Probable ACP-binding domain of malonyl-CoA ACP transacylase"/>
    <property type="match status" value="5"/>
</dbReference>
<dbReference type="InterPro" id="IPR014043">
    <property type="entry name" value="Acyl_transferase_dom"/>
</dbReference>
<feature type="region of interest" description="N-terminal hotdog fold" evidence="14">
    <location>
        <begin position="3827"/>
        <end position="3947"/>
    </location>
</feature>
<organism evidence="18 19">
    <name type="scientific">Kutzneria albida DSM 43870</name>
    <dbReference type="NCBI Taxonomy" id="1449976"/>
    <lineage>
        <taxon>Bacteria</taxon>
        <taxon>Bacillati</taxon>
        <taxon>Actinomycetota</taxon>
        <taxon>Actinomycetes</taxon>
        <taxon>Pseudonocardiales</taxon>
        <taxon>Pseudonocardiaceae</taxon>
        <taxon>Kutzneria</taxon>
    </lineage>
</organism>
<evidence type="ECO:0000256" key="1">
    <source>
        <dbReference type="ARBA" id="ARBA00001957"/>
    </source>
</evidence>
<dbReference type="Gene3D" id="3.40.50.720">
    <property type="entry name" value="NAD(P)-binding Rossmann-like Domain"/>
    <property type="match status" value="4"/>
</dbReference>
<dbReference type="PROSITE" id="PS52004">
    <property type="entry name" value="KS3_2"/>
    <property type="match status" value="5"/>
</dbReference>
<dbReference type="Gene3D" id="3.40.366.10">
    <property type="entry name" value="Malonyl-Coenzyme A Acyl Carrier Protein, domain 2"/>
    <property type="match status" value="5"/>
</dbReference>
<dbReference type="CDD" id="cd08952">
    <property type="entry name" value="KR_1_SDR_x"/>
    <property type="match status" value="3"/>
</dbReference>
<dbReference type="PROSITE" id="PS00606">
    <property type="entry name" value="KS3_1"/>
    <property type="match status" value="5"/>
</dbReference>
<sequence length="7833" mass="824426">MVNEDRLREYLKLVTAELHDTRQRIAELEAGEREPIAIIGMSCRFPGGVRSPEQLWRLLSQGVDAVGPFPADRGWDLDNLSEDYAHEGGFVDDVSLFDPSLFGMSPREALATDPQQRLLLETSWELFERSGIDPLSVKGSQGGVYIGAGVSGYGQTQGETPEGVEGHLLTGNSASVLSGRLSYTYGLEGPAVTVDTACSSSLVAIHLAAQALRRRECSLALAGGVMVMASPAAFIEFSRQGGLAADGRCKPFSADADGTGWAEGVGLIMLERLSDARRRGHTVLAVIKGSAVNQDGASNGLTAPNGPSQQRVIRQALTSAGLTAAQVDAVEAHGTGTSLGDPIEAQALLNTYGQDRERPLWLGSIKSNFGHSQTAAGVAGVIKMVLAMRHGLLPESLHAGEPSSHVDWTSGEVRLLTEATPWPQTGQPRRAGVSAFGVSGTNAHVILEQAPEPEPVETEAAPGTPPAVLPWLVSGRTAEALRAQAAELASTVDGAPLDVARSLATTRASLEHRAVVLASDREGFLRGLRALAEDGRAPELVTGSTVAGGRSAVMFSGQGSQRAGMGRELYAAFPKFAGSLDEVLAHFSNDLKDVMFGDSELLNQTEYTQPALFAIEVALYRLFESWGVKPDYLVGHSIGELAAAHVAGVLSLEDACKLVAARGRLMGALPAGGAMVAIQATEAEVAPHLTDRVSIAAINGPDSVVVFGDEDAVETVLANFTDRKTRRLTVSHAFHSPRMDAMLEEFRAVAASLTYSAPQIAVVSNLTGSLATDLTSPEYWVRHVREAVRFHDGIQWLTADGVTTFLELGPDGVLSALAAGIPALRKDRDEVTALLSALAQIHVRGLSPQWATVFEGWGGQVVELPTYAFQQQRYWLESAPVSSELSTVDSVDAAFWQAVDSGDLGALGVDGTAPFTEALPALTAWRQQRGEQSTVDSWRYKVTWKPVTEALTQRLTGSWLVLAEDGGLADQVVDGMLANGANVVRVSPATANATREELAAQLREVVGGASVDGVLSLLGMNENPHPDYPELATGLVFGVVLAQALGDADIHAPLWYATAGAVSVARWDHVISLKQAPLWGLGRVSGLEYPQRWGGLVDLPEQLDERALRRLCAVLAGPGNDDQVAVRPSGVFARRLSRAESSTEEWTPRGTVLITGGTGALGGQVARWAATAGAEHLVLTSRRGQDAPGATELAAELTALGARVTIAACDAADREALSALLDGIENLTAVVHTAGVLDDGVLDGLTPLRLAIVARAKVDAAVNLDKLTADRELDAFVLFSSFAGTIGAAGQASYAAANAFLDALAERRRAEGKPATSIAWGPWAEGGMAADEVVAARLSRSGTPPMTPARALLALRQAVASGEPFVAVADVDWERFAPGFTAVRPSALIGDIPEVRRVLDTAAANDTGHGPSSVTDRLAGLSESERERLLLELVRAHAAAVLGYPGPESVEPARAFRELGFDSLTAVELRNSLGAATGLRLPSTLVFDYPTATALAAHLGAELLGTQAAAPTALAPVAVDTEDPIVIVGMSCRFPGGVDTPEALWQLLSEGTDAMSSFPADRGWDLDGLFDPDPDRPGTSYVREGGFLDGADRFDPAFFGISPREAVAMDPQQRLLLETAWEALERAGVDPASVHGSPVGVFVGTNGQDYPMLLMHAVQDSEGHAGTGNAAAIVSGRVSYTLGLEGPAVTIDTACSSSLVALHWAAQALRAGECSMALVGGVTVMSTPGVFVEFSRQRGLSQDGRCKAFSDSADGTGWGEGVGMLLVERLSDAKRNGHPVLAVVRGTAVNQDGASNGLTAPNGPSQQRVIRQALANAGLRPSEVDAVEAHGTGTTLGDPIEAQALLATYGRDRNAPLWLGSVKSNIGHTQAAAGVAGIIKMVLAMQNGVLPQTLHVTDPSSHVDWTAGDVRLLTSAQPWDSEVRRAGVSSFGVSGTNAHVILEQAPAAEPVAPAADSLVSPWLLSGRSAEALREQAQRLQAVTGSPTDIGYSLAIGRSAFEHRAVVSSSEALAALAAGESAPGLVQGTVQSGQLAFLFSGQGSQRAGMGRELYEAFPVFADALDSVLVQFELPLREVMFGESELLDHTEYTQAALFAIEVALYRLVESFGVTPDSLIGHSIGELAAAHVAGILSLEDACKLVAARGRLMGALPAGGAMVAIQATEDEVLPHLTDRVSIAAINAADSVVVSGEEHAVETVVSNFTDRKTRRLKVSHAFHSPLMDPMLAEFGRIAAELSYSQPSIPVVGNTEGDPTTPEYWVRHVREAVRFHAGIERLRGQGVTKFLELGPDGVLSALAAGIPTLRRDRDEVQTFVSALAGLHVGGVSVDWTSFYPGAHRVDLPTYPFQRQRYWPKFAAAPAEVTEAAVIDAQFWAAVQREDLESLAATLDIEQSALSEVLPALSTWRRQQDKQAALDSWRYRVTWKPVTELATPGSLANWLVVSTEDSPLAELLGARSAVTEDFATLDLSGVEGVLALTDLAATVALVQALPEDMPVWGVTRGAVSVGRADSAPIPEQAAIWGLGRVAALELPRRWGGLIDLPEQLDERAARRIASVLAGTEDQVAVRAAGVFARRITHAPAESTEQWAPRGTVLITGGTGGIGAELARWAARNGAEHLVLTGRRGPDAPGANELREELTALGVQVTIAACDAADKQALAELVQGLTVNAVLHAAGSTQGVALLQSTVDDLDAMMSAKAVGASNLDEVFANTQLDAFVLFSSIAATWGSGWQSGYAAANAYLDALAEQRRARGLVATSVAWGPWGEIGMAADEAEQQRLRRQGLTVLAPALAVEALAQAITEAQPCLTVAEVDWDRFVPGFTSGRPSPLLDELPEARRAAESELDVPAEQGNQLRERLAALPETERKHVLLDIVRTEAAVVLGHAGAEAVDAERAFRDLGFDSLTAVELRNRLTASTGLKLPATLVFDYPTASVLTGHILDGLFGADTAAVVMTTAAADTDPIVIVGMSCRLPGGVDSPEALWDLVFNGTEALSTFPADRGWDLGALYDPEPGVEGRTYSVDGGFVPEAGQFDPAFFGMSPREALATDPQQRLLLTATWELFERAGIAPHSVKGSRTGVFIGAGDSGYGTGVSEIPEGLSGQFLTGNSSSVASGRISYTLGLEGPALTVDTACSSSLVALHLAMQSLRRGECTMAIAGGVTVMSTPVPFVEFSRQRGLAPDGRCKSFSEDADGTGWAEGVGLLLVERLSDARRNGHTVLAVVKGSAVNQDGASNGLTAPNGPAQQRVIQQALADSGLAPSEVDVVEAHGTGTVLGDPIEAQAVLATYGQDRETPLWLGSIKSNIGHTQAAAGVSGVIKMVMAMRHGVLPQTLHVGQPSTHVDWTAGSVRLLTERVEWNSAVRRAGISSFGISGTNAHTIIEQAPAEEQAPVTRTPGAVLPWLVSGRSAEALRAQAERLLSRVDGADPVDLAYSLATARSTFEHRAVVLGESAEDLRRGLTALVAGDRVPGVLRGNASTGKTAFLFSGQGSQRAGMGRELYEAFPVFADALDAVLARFDLPLREVMFGESELLSQTEYTQAALFAIEVALYRLVESWGLRPDQLIGHSIGELSAAHVAGVLSLEDACKLVAARGRLMQALPTGGAMIAIQATEDEVRPLLTDRVSIAAINGPRSVVVSGDEDAAQAIADQFADRKTRKLTVSHAFHSPRMDPMLEEFRAVAEGLTYSAPTIPVVGNTEGDPTTPEYWVRHVREAVRFHEGITKLVELGVTRFVELGPDGVLTGMAQESADSALMVPLLRGDRGEAQSLLTAISQLHVSGVSPQWASVFAGWGASTVDLPTYAFQNERYWLEPNSVSTDPAALGLAGTGHPLLGVVVGLADSDGLVFSNLLSVQSQPWLADHVVGGAILFPGTGFVELALTAGEHLGCERLEELILEAPLVLPERGGVRLQVVVGGPDHSEARTVTVYSQQGETWTRHASGVLVAAEESEGEPLTEWPPRGAEPITLDGLYELRAEGGFHYGPAFRGLHAAWAAEGEVYAEVALPESLRTEAGRYGLHPALLDSALQALAFTGGEGGAKLPFSWTGVSLGAVGAAVLRVRLSTTDRNGTIAITLADAAGQPVGVAEGLQLRPVAAEQLAIPVATAAATPAAKPRKRRSAQDNAVLGDEGLHAKLAGLEDEDQDALLLELVRTQAAIVLGYNGPEAVEPDRAFKELGFTSLTAVEFRNGMSEVTGMRLPATLVFDYPTSISLAGYLKDELLGAEDQPQARKRKRGNDADDPIVIVAMGCRYPGGISTPEQLWDIVASGTDAITSFPTDRGWDLDALYDPDPDTPGTCYTREGGYLHNASEFDPAFFGISPREAVAMDPQQRLLLEVCWETLERAGLDMASLKGSQTGVFAGVTYQDYGTMLMSSEDSSEGLFGTGNSPSVLSGRVAYTLGLEGPAVSIDTACSSSLVALHWAAQALRDGDCTLALAGGVTVMSSPVSLIEFSAQKALAADGRSKPFSAAADGASWAEGAGVVLLERLSDAKRNGHQVLAVVRGSALNQDGASNGLTAPNGPAQQRVIRHALANGGLEPSDVDVIEAHGTGTTLGDPIEAGALFATYGRDRDPENPVWLGSFKSNVGHSQAAAGVGGIIKMVMAMRHGIVPPTLHAEEPSPHIDWSSGTIQLATEARPWPETGHARRAGVSSFGMSGTNAHVIVEQAPQVPVKPRTEGEPVLTGQALPWSLSARSAAALRGQAEKLLSAVDGERPVDVGFSLASTKSAFEHRAVIVGTELDELRAGLRALAEGVGADNLVQGSTAPHGKRVFVFPGQGSQWVGMAVELLDTAPVFAARMTECAEVLSEFVDWDLFTSLSDPAAYERVDVVQPMSWAVMVSLAELWRSLGVRPDAVLGHSQGEIAAAAVSGALSLRDAARVVTLRSKAIADELAGRGGMVSVALPLDQVEPLLDERISVAALNGPTSVVVAGDPDGLDELIARCESQGVRARRIPVDYASHTVHVERIEQRLAEVLAPIEPQASKIPFFSTVTGDWIDTATMDAGYWYTNLRQTVQFEQSTRKLAEQGYDVFVESSSHPVLAMAIRETLDGFGDVEPIVVGTLRREQGTQHRFLLSLGELHCGGRDVDFTQVFAGHGAETIALPTYAFQHQRYWPRLPEPGSRPAVVEGAVDPVDAKFWAAVEQEDLKSLADTLNLELSALNEIVPALSSWRRERREQSTMDSLRYKVTWKPITGDPALTGDWLLVVPAGFAEHEWVLAAQRALNPMTIEITAEADRETIAAQLAEVKADGVLSLLALDESPSAAHPENPVGLVTTAALIQALGDARIDGPLWCATSGAVAVGKSEAVTNPVQALVWGLGRVAALEHPERWGGLLDLPATPDDRAVRRVLTALSGVDSEDQIAVRGSGLFGRRLTRAALTEQTGTPWQPRGTVLITGGTGALGGHLARWLAANGAEHLLLTSRRGEAAEGAAELAAELTELGARVTIAACDVADREALASLLNGQQVNAVVHAAGVLDDGMLDSMTPERLAGVLRAKSQAALNLHELTSDLDAFVLFSSTAGVWGGQGQSNYAAANAFLDALAENRRAAGLAATSVAWGPWGGAGLAEDPAVAQRQRRGGILALEPEVAITALQQALDAGEATLTVAGVEWGLYAPGLASLRPSRLIEAIPEARAALEAMAEAAKSGDAGGSALLQKLAGLSESERERELLEFVKVFVAGVLGFGGPEEVDTGRAFQDIGFDSLTAVDLRNRLSAATGVRLPTTMIFDYPTPTALARYLRAEITGVPEQTEAAPVAVTASTVDDPIAIVAMACRFPGGISTPEALWRLLSEGEDAITDFPVNRGWDVDSVYDTDPDKTGTSYVRAGAFLHNADQFDAPFFGINPREALAMDPQQRLLLETSWEALERAGINPASLQGSQTGVFAGSNGQDYTPLLAMSDHGAEGYVMTGNAGSVVSGRIAYTLGLEGPAVTVDTACSSSLVALHWAAQALRNGECNLALAGGVTVMSTPTAFVQFSRQRGLAPDGRCKPFSESADGTGWGEGAGMLVLERLSDARRNGHPVLALVRGSAVNQDGASNGLTAPNGPSQQRVIRQALASAGLAPSDVDVVEAHGTGTVLGDPIEAQAVLATYGKDRDRPLWMGSIKSNIGHTQAAAGVAGVMKVVLALRNDLLPPSLHVTEPSSHVDWAAGDVRLATEPVPWAENGHPRRAGISSFGVSGTNAHTIIEQAPAYEEPVIEQQPLPVVPWLISGATKDALREQAERLLPVVEDSALDVGYSLATTRAVHEHRAVVLAPGALGALAAGESAAGLVQGTARAEGKSAFLFSGQGSQRAGMGRELYEAFPVFADALDAVHAHFDMPLRDVMFGDSELLHQTEYTQPALFAIEVALYRLVESWGVRPDYLVGHSIGELAAAHVAGVLSLEDACKLVEARGRLMQALPTGGAMIAIQATEDEVLPLLTDAVSIAAINGPDSVVVSGDETDAEAIAGLFEGRKTRRLTVSHAFHSPRMDDMLAAFREVAEQLTYSAPRIAVVSNVTGTLASELDSPEYWVRHVRDAVRFNDGIRYLEDHGVTRYLELGPDGVLAGMAQGCLNGERVVVPALRRDRGEALATLTALATLHVNGVDVNWAELFTGTGARRIELPTYAFQHQRFWPQVSTTAFGDVTSVGLTSADHPLLGAAVALADSDGVVFTGRLSTQTQPWLADHAVMGSILFPGTAFLELAVRAGDQVGCGQVEELTLAAPLVLPERGGVQLQVVVGGSDESGARTISVHSRADEDQPWVLHATGALVPNVEQEPEFLAVWPPAGAQALEVEGFYEVYASSGFNYGPTFQGLKAAWQLGEDIYAEISLPEDQHATAAKFGLHPALLDAALQALVFVPLEGSGKSRLPFSWSGVSLHAGGASTVRVRLTQSGADSLALAVCDAAGQPVATIGSLAMREVSAEQIQDTRATHQDSLFRLDWTKFATSQPELEQSVAVLGHDNLKLAALLGAESVQDIEGVTADVLLVPLVANGEATGDVAADVRQGIYRVLDLVQSWLAEERFEDTKLVFVTRGAMAIRDEDVRDLAYAPVWGLVRSAQSENPGRFLLVDVDDEQSSVEALPGVIAAGESQVVVREGVAHAGRLVRVGAEVLATPAEGPWRLDSVDKGTLDNLRLIPAPEAEAELLPGHVRIAVRAAGVNFRDVLNALGMYPGEAGAMGLEGAGVITEVAADVTDLAPGDKVMGMFGGAFGPTVMADRRMVARMPQGWSYTEAASAPIVFLTAYYALIDLAKLQRGESILVHAAAGGVGMAAVQLANHLGATVYGTASTGKWDAVRALGVAEEHLASSRTLEFEAKFSEGVDVVLNSLAGEFIDSSLRLLHQGGRFVEMGKADLRDPQGVDYRAFDLVEAGPARIGEMLTEILALLESGVLRPLPVATWDIRRAAEAFRFISQGKHIGKVVLTMPVAVDPEGTVLVTGGTGGLGAQVARHLVTEHGARDLLLLSRTGSAPELAAELTELGASVRIAACDVADRDALAAVLDGVALTGVVHTAGVVDDGVIASLDQARVDKVLRPKVDAVVNLHELTQGQDLAMFVVFSGAAGVFGGPGQGNYAAANVFLDAFAQHRRAQGLPATSLAWGPWAQGAGMTSQLTEADIQRMARSGMLPLSVEQGLGLFDAGLGVDEPALLPMNLDTKVLATQGDALSPLYRSLVKAPARRAAAAASTQTSTVSLAKALGGLSEKERAQALLNLVCDQVAAVLGHGSAEDIEPEQAFNALGFDSLTSVELRNRLNAATELRLPATLVFDYPTPQALAGYLLAEIVPEEVSTSSVVLGELDQLGGLLGRVAGDDGLRTTITSKLEELLAQFRGGAVEPAAAVEDELESVSADELFDLIDKEFGS</sequence>
<dbReference type="SMART" id="SM00829">
    <property type="entry name" value="PKS_ER"/>
    <property type="match status" value="1"/>
</dbReference>
<dbReference type="FunFam" id="3.90.180.10:FF:000032">
    <property type="entry name" value="Probable polyketide synthase pks1"/>
    <property type="match status" value="1"/>
</dbReference>
<dbReference type="CDD" id="cd08956">
    <property type="entry name" value="KR_3_FAS_SDR_x"/>
    <property type="match status" value="1"/>
</dbReference>
<feature type="active site" description="Proton donor; for dehydratase activity" evidence="14">
    <location>
        <position position="4020"/>
    </location>
</feature>
<dbReference type="InterPro" id="IPR014031">
    <property type="entry name" value="Ketoacyl_synth_C"/>
</dbReference>
<dbReference type="InterPro" id="IPR016039">
    <property type="entry name" value="Thiolase-like"/>
</dbReference>
<dbReference type="Pfam" id="PF22953">
    <property type="entry name" value="SpnB_Rossmann"/>
    <property type="match status" value="1"/>
</dbReference>
<dbReference type="PATRIC" id="fig|1449976.3.peg.6586"/>
<dbReference type="Gene3D" id="6.10.140.1830">
    <property type="match status" value="3"/>
</dbReference>
<dbReference type="InterPro" id="IPR050091">
    <property type="entry name" value="PKS_NRPS_Biosynth_Enz"/>
</dbReference>
<dbReference type="InterPro" id="IPR018201">
    <property type="entry name" value="Ketoacyl_synth_AS"/>
</dbReference>
<dbReference type="InterPro" id="IPR001227">
    <property type="entry name" value="Ac_transferase_dom_sf"/>
</dbReference>
<dbReference type="Proteomes" id="UP000019225">
    <property type="component" value="Chromosome"/>
</dbReference>
<feature type="domain" description="Ketosynthase family 3 (KS3)" evidence="16">
    <location>
        <begin position="5757"/>
        <end position="6181"/>
    </location>
</feature>
<dbReference type="InterPro" id="IPR020806">
    <property type="entry name" value="PKS_PP-bd"/>
</dbReference>
<dbReference type="GO" id="GO:0006633">
    <property type="term" value="P:fatty acid biosynthetic process"/>
    <property type="evidence" value="ECO:0007669"/>
    <property type="project" value="InterPro"/>
</dbReference>
<dbReference type="SUPFAM" id="SSF53901">
    <property type="entry name" value="Thiolase-like"/>
    <property type="match status" value="5"/>
</dbReference>
<evidence type="ECO:0000256" key="13">
    <source>
        <dbReference type="ARBA" id="ARBA00066981"/>
    </source>
</evidence>
<dbReference type="InterPro" id="IPR009081">
    <property type="entry name" value="PP-bd_ACP"/>
</dbReference>
<accession>W5WH47</accession>
<dbReference type="InterPro" id="IPR016035">
    <property type="entry name" value="Acyl_Trfase/lysoPLipase"/>
</dbReference>
<feature type="domain" description="Ketosynthase family 3 (KS3)" evidence="16">
    <location>
        <begin position="1522"/>
        <end position="1944"/>
    </location>
</feature>
<evidence type="ECO:0000256" key="11">
    <source>
        <dbReference type="ARBA" id="ARBA00060622"/>
    </source>
</evidence>
<keyword evidence="19" id="KW-1185">Reference proteome</keyword>
<evidence type="ECO:0000256" key="7">
    <source>
        <dbReference type="ARBA" id="ARBA00023268"/>
    </source>
</evidence>
<dbReference type="Pfam" id="PF00550">
    <property type="entry name" value="PP-binding"/>
    <property type="match status" value="5"/>
</dbReference>
<dbReference type="InterPro" id="IPR015083">
    <property type="entry name" value="NorB/c/GfsB-D-like_docking"/>
</dbReference>
<feature type="active site" description="Proton acceptor; for dehydratase activity" evidence="14">
    <location>
        <position position="3859"/>
    </location>
</feature>
<dbReference type="SMART" id="SM00823">
    <property type="entry name" value="PKS_PP"/>
    <property type="match status" value="5"/>
</dbReference>